<dbReference type="OrthoDB" id="5572942at2"/>
<evidence type="ECO:0000313" key="1">
    <source>
        <dbReference type="EMBL" id="QEE30134.1"/>
    </source>
</evidence>
<protein>
    <recommendedName>
        <fullName evidence="3">Carbohydrate-binding protein</fullName>
    </recommendedName>
</protein>
<proteinExistence type="predicted"/>
<dbReference type="Gene3D" id="2.60.120.260">
    <property type="entry name" value="Galactose-binding domain-like"/>
    <property type="match status" value="1"/>
</dbReference>
<dbReference type="RefSeq" id="WP_147649404.1">
    <property type="nucleotide sequence ID" value="NZ_CP042806.1"/>
</dbReference>
<gene>
    <name evidence="1" type="ORF">FTW19_20395</name>
</gene>
<keyword evidence="2" id="KW-1185">Reference proteome</keyword>
<evidence type="ECO:0000313" key="2">
    <source>
        <dbReference type="Proteomes" id="UP000321820"/>
    </source>
</evidence>
<name>A0A5B9EEL6_9BACT</name>
<dbReference type="AlphaFoldDB" id="A0A5B9EEL6"/>
<dbReference type="Proteomes" id="UP000321820">
    <property type="component" value="Chromosome"/>
</dbReference>
<evidence type="ECO:0008006" key="3">
    <source>
        <dbReference type="Google" id="ProtNLM"/>
    </source>
</evidence>
<dbReference type="KEGG" id="talb:FTW19_20395"/>
<dbReference type="SUPFAM" id="SSF49785">
    <property type="entry name" value="Galactose-binding domain-like"/>
    <property type="match status" value="1"/>
</dbReference>
<dbReference type="EMBL" id="CP042806">
    <property type="protein sequence ID" value="QEE30134.1"/>
    <property type="molecule type" value="Genomic_DNA"/>
</dbReference>
<dbReference type="InterPro" id="IPR008979">
    <property type="entry name" value="Galactose-bd-like_sf"/>
</dbReference>
<accession>A0A5B9EEL6</accession>
<reference evidence="1 2" key="1">
    <citation type="submission" date="2019-08" db="EMBL/GenBank/DDBJ databases">
        <title>Complete genome sequence of Terriglobus albidus strain ORNL.</title>
        <authorList>
            <person name="Podar M."/>
        </authorList>
    </citation>
    <scope>NUCLEOTIDE SEQUENCE [LARGE SCALE GENOMIC DNA]</scope>
    <source>
        <strain evidence="1 2">ORNL</strain>
    </source>
</reference>
<sequence length="156" mass="17706">MRKSILSTDADQVIPSSDHWLNLEELASVEISSEDPRYPFEDALQGTERGGWRAATPGPQVIRLIFDKPLSIRRIRLEFREDGPERAQEFALYAMSANQARREVLRQQWTFSPGGATQEIEDYSVELVDVTVIELQIDPGRHDKQRIASLQSIAIA</sequence>
<organism evidence="1 2">
    <name type="scientific">Terriglobus albidus</name>
    <dbReference type="NCBI Taxonomy" id="1592106"/>
    <lineage>
        <taxon>Bacteria</taxon>
        <taxon>Pseudomonadati</taxon>
        <taxon>Acidobacteriota</taxon>
        <taxon>Terriglobia</taxon>
        <taxon>Terriglobales</taxon>
        <taxon>Acidobacteriaceae</taxon>
        <taxon>Terriglobus</taxon>
    </lineage>
</organism>